<dbReference type="OrthoDB" id="2537258at2759"/>
<proteinExistence type="predicted"/>
<evidence type="ECO:0000256" key="1">
    <source>
        <dbReference type="SAM" id="MobiDB-lite"/>
    </source>
</evidence>
<comment type="caution">
    <text evidence="2">The sequence shown here is derived from an EMBL/GenBank/DDBJ whole genome shotgun (WGS) entry which is preliminary data.</text>
</comment>
<protein>
    <submittedName>
        <fullName evidence="2">Uncharacterized protein</fullName>
    </submittedName>
</protein>
<name>A0A5N5QQ35_9AGAM</name>
<accession>A0A5N5QQ35</accession>
<keyword evidence="3" id="KW-1185">Reference proteome</keyword>
<evidence type="ECO:0000313" key="2">
    <source>
        <dbReference type="EMBL" id="KAB5593337.1"/>
    </source>
</evidence>
<reference evidence="2 3" key="1">
    <citation type="journal article" date="2019" name="Fungal Biol. Biotechnol.">
        <title>Draft genome sequence of fastidious pathogen Ceratobasidium theobromae, which causes vascular-streak dieback in Theobroma cacao.</title>
        <authorList>
            <person name="Ali S.S."/>
            <person name="Asman A."/>
            <person name="Shao J."/>
            <person name="Firmansyah A.P."/>
            <person name="Susilo A.W."/>
            <person name="Rosmana A."/>
            <person name="McMahon P."/>
            <person name="Junaid M."/>
            <person name="Guest D."/>
            <person name="Kheng T.Y."/>
            <person name="Meinhardt L.W."/>
            <person name="Bailey B.A."/>
        </authorList>
    </citation>
    <scope>NUCLEOTIDE SEQUENCE [LARGE SCALE GENOMIC DNA]</scope>
    <source>
        <strain evidence="2 3">CT2</strain>
    </source>
</reference>
<sequence>MSSNCDTITKTLSSPPPPTLEEILATFNAQEDGDKELLAAIIRAKEAEDLRIAAVASLQETIVQLQHVLVQSSGALPLGSQQRSQATKTARRRTSTRATAT</sequence>
<evidence type="ECO:0000313" key="3">
    <source>
        <dbReference type="Proteomes" id="UP000383932"/>
    </source>
</evidence>
<gene>
    <name evidence="2" type="ORF">CTheo_3255</name>
</gene>
<dbReference type="AlphaFoldDB" id="A0A5N5QQ35"/>
<feature type="region of interest" description="Disordered" evidence="1">
    <location>
        <begin position="74"/>
        <end position="101"/>
    </location>
</feature>
<organism evidence="2 3">
    <name type="scientific">Ceratobasidium theobromae</name>
    <dbReference type="NCBI Taxonomy" id="1582974"/>
    <lineage>
        <taxon>Eukaryota</taxon>
        <taxon>Fungi</taxon>
        <taxon>Dikarya</taxon>
        <taxon>Basidiomycota</taxon>
        <taxon>Agaricomycotina</taxon>
        <taxon>Agaricomycetes</taxon>
        <taxon>Cantharellales</taxon>
        <taxon>Ceratobasidiaceae</taxon>
        <taxon>Ceratobasidium</taxon>
    </lineage>
</organism>
<dbReference type="EMBL" id="SSOP01000040">
    <property type="protein sequence ID" value="KAB5593337.1"/>
    <property type="molecule type" value="Genomic_DNA"/>
</dbReference>
<dbReference type="Proteomes" id="UP000383932">
    <property type="component" value="Unassembled WGS sequence"/>
</dbReference>